<comment type="caution">
    <text evidence="1">The sequence shown here is derived from an EMBL/GenBank/DDBJ whole genome shotgun (WGS) entry which is preliminary data.</text>
</comment>
<reference evidence="2" key="1">
    <citation type="submission" date="2023-07" db="EMBL/GenBank/DDBJ databases">
        <title>Draft genomic sequences of Priestia flexa CCM isolated from the soil of an abandoned mine contaminated by free cyanide in the high Andean zone of Tacna, Peru.</title>
        <authorList>
            <person name="Caceda Quiroz C.J."/>
            <person name="Maraza Chooque G.J."/>
            <person name="Fora Quispe G.L."/>
            <person name="Carpio Mamani M."/>
        </authorList>
    </citation>
    <scope>NUCLEOTIDE SEQUENCE [LARGE SCALE GENOMIC DNA]</scope>
    <source>
        <strain evidence="2">CCM</strain>
    </source>
</reference>
<proteinExistence type="predicted"/>
<dbReference type="Proteomes" id="UP001284771">
    <property type="component" value="Unassembled WGS sequence"/>
</dbReference>
<accession>A0ABU4J658</accession>
<organism evidence="1 2">
    <name type="scientific">Priestia flexa</name>
    <dbReference type="NCBI Taxonomy" id="86664"/>
    <lineage>
        <taxon>Bacteria</taxon>
        <taxon>Bacillati</taxon>
        <taxon>Bacillota</taxon>
        <taxon>Bacilli</taxon>
        <taxon>Bacillales</taxon>
        <taxon>Bacillaceae</taxon>
        <taxon>Priestia</taxon>
    </lineage>
</organism>
<sequence length="64" mass="7551">MRKKINLKTNSEVNDVANLWIQHLIQRIIVEQLDIPPRLQSKILYKKRGNTKNEDIKSRSSSSY</sequence>
<dbReference type="RefSeq" id="WP_076513853.1">
    <property type="nucleotide sequence ID" value="NZ_CANLXW010000055.1"/>
</dbReference>
<evidence type="ECO:0000313" key="2">
    <source>
        <dbReference type="Proteomes" id="UP001284771"/>
    </source>
</evidence>
<gene>
    <name evidence="1" type="ORF">RIB56_10140</name>
</gene>
<name>A0ABU4J658_9BACI</name>
<keyword evidence="2" id="KW-1185">Reference proteome</keyword>
<dbReference type="EMBL" id="JAWUZT010000025">
    <property type="protein sequence ID" value="MDW8516492.1"/>
    <property type="molecule type" value="Genomic_DNA"/>
</dbReference>
<evidence type="ECO:0000313" key="1">
    <source>
        <dbReference type="EMBL" id="MDW8516492.1"/>
    </source>
</evidence>
<protein>
    <submittedName>
        <fullName evidence="1">Uncharacterized protein</fullName>
    </submittedName>
</protein>